<dbReference type="AlphaFoldDB" id="K3YZD2"/>
<feature type="active site" description="O-(5'-phospho-DNA)-tyrosine intermediate" evidence="10">
    <location>
        <position position="72"/>
    </location>
</feature>
<feature type="coiled-coil region" evidence="11">
    <location>
        <begin position="360"/>
        <end position="410"/>
    </location>
</feature>
<dbReference type="EnsemblPlants" id="KQL31086">
    <property type="protein sequence ID" value="KQL31086"/>
    <property type="gene ID" value="SETIT_019640mg"/>
</dbReference>
<feature type="domain" description="Topo IIA-type catalytic" evidence="12">
    <location>
        <begin position="1"/>
        <end position="390"/>
    </location>
</feature>
<dbReference type="Proteomes" id="UP000004995">
    <property type="component" value="Unassembled WGS sequence"/>
</dbReference>
<dbReference type="EMBL" id="AGNK02000509">
    <property type="status" value="NOT_ANNOTATED_CDS"/>
    <property type="molecule type" value="Genomic_DNA"/>
</dbReference>
<proteinExistence type="inferred from homology"/>
<reference evidence="14" key="1">
    <citation type="journal article" date="2012" name="Nat. Biotechnol.">
        <title>Reference genome sequence of the model plant Setaria.</title>
        <authorList>
            <person name="Bennetzen J.L."/>
            <person name="Schmutz J."/>
            <person name="Wang H."/>
            <person name="Percifield R."/>
            <person name="Hawkins J."/>
            <person name="Pontaroli A.C."/>
            <person name="Estep M."/>
            <person name="Feng L."/>
            <person name="Vaughn J.N."/>
            <person name="Grimwood J."/>
            <person name="Jenkins J."/>
            <person name="Barry K."/>
            <person name="Lindquist E."/>
            <person name="Hellsten U."/>
            <person name="Deshpande S."/>
            <person name="Wang X."/>
            <person name="Wu X."/>
            <person name="Mitros T."/>
            <person name="Triplett J."/>
            <person name="Yang X."/>
            <person name="Ye C.Y."/>
            <person name="Mauro-Herrera M."/>
            <person name="Wang L."/>
            <person name="Li P."/>
            <person name="Sharma M."/>
            <person name="Sharma R."/>
            <person name="Ronald P.C."/>
            <person name="Panaud O."/>
            <person name="Kellogg E.A."/>
            <person name="Brutnell T.P."/>
            <person name="Doust A.N."/>
            <person name="Tuskan G.A."/>
            <person name="Rokhsar D."/>
            <person name="Devos K.M."/>
        </authorList>
    </citation>
    <scope>NUCLEOTIDE SEQUENCE [LARGE SCALE GENOMIC DNA]</scope>
    <source>
        <strain evidence="14">cv. Yugu1</strain>
    </source>
</reference>
<dbReference type="EC" id="5.6.2.2" evidence="4"/>
<sequence>EVLFCAFKRNLVKEVKVCHQPKTLFFNSESLAHKLIGMAQSFVRTDNINLMYPGGHFGTRYQGGEDHWETQYMFTKLSPITRSIFPEDDNVLRNYLQKNGKSIEHTWFVPILPMVLVNGIEVNGNGWSTYIPKYNPRDIVANLRRLLNDEYTEPMHPWYMGFKVTGVTYTITGIIEAVDNTMLRITELPICCWTQDYRECNILSDSGDVYIDILLSEEDMVISKQEGLAKKFNLATTIGPINMHLFGPDGNIRKYDTPEQKFFKLRLEFYEKRKEALLEKIKLSLKSLNNKVRFIFCIVNDDIIISKRKKAELLLELQQKNFDPLPEKNEESPEAARGLTKSDYEYLLSVPISTLTWENIQELIDEKNKLENELEKLSQTSPRSLWLSDLNALEKELDVLDRMDAEVVEERKARIEK</sequence>
<evidence type="ECO:0000256" key="5">
    <source>
        <dbReference type="ARBA" id="ARBA00022741"/>
    </source>
</evidence>
<evidence type="ECO:0000313" key="13">
    <source>
        <dbReference type="EnsemblPlants" id="KQL31086"/>
    </source>
</evidence>
<evidence type="ECO:0000256" key="10">
    <source>
        <dbReference type="PROSITE-ProRule" id="PRU01384"/>
    </source>
</evidence>
<dbReference type="Gramene" id="KQL31086">
    <property type="protein sequence ID" value="KQL31086"/>
    <property type="gene ID" value="SETIT_019640mg"/>
</dbReference>
<comment type="cofactor">
    <cofactor evidence="2">
        <name>Mg(2+)</name>
        <dbReference type="ChEBI" id="CHEBI:18420"/>
    </cofactor>
</comment>
<dbReference type="SUPFAM" id="SSF56719">
    <property type="entry name" value="Type II DNA topoisomerase"/>
    <property type="match status" value="1"/>
</dbReference>
<evidence type="ECO:0000256" key="1">
    <source>
        <dbReference type="ARBA" id="ARBA00000185"/>
    </source>
</evidence>
<keyword evidence="14" id="KW-1185">Reference proteome</keyword>
<keyword evidence="8 10" id="KW-0238">DNA-binding</keyword>
<keyword evidence="11" id="KW-0175">Coiled coil</keyword>
<dbReference type="Gene3D" id="3.90.199.10">
    <property type="entry name" value="Topoisomerase II, domain 5"/>
    <property type="match status" value="1"/>
</dbReference>
<dbReference type="Gene3D" id="3.30.1360.40">
    <property type="match status" value="1"/>
</dbReference>
<organism evidence="13 14">
    <name type="scientific">Setaria italica</name>
    <name type="common">Foxtail millet</name>
    <name type="synonym">Panicum italicum</name>
    <dbReference type="NCBI Taxonomy" id="4555"/>
    <lineage>
        <taxon>Eukaryota</taxon>
        <taxon>Viridiplantae</taxon>
        <taxon>Streptophyta</taxon>
        <taxon>Embryophyta</taxon>
        <taxon>Tracheophyta</taxon>
        <taxon>Spermatophyta</taxon>
        <taxon>Magnoliopsida</taxon>
        <taxon>Liliopsida</taxon>
        <taxon>Poales</taxon>
        <taxon>Poaceae</taxon>
        <taxon>PACMAD clade</taxon>
        <taxon>Panicoideae</taxon>
        <taxon>Panicodae</taxon>
        <taxon>Paniceae</taxon>
        <taxon>Cenchrinae</taxon>
        <taxon>Setaria</taxon>
    </lineage>
</organism>
<dbReference type="HOGENOM" id="CLU_001935_3_0_1"/>
<keyword evidence="9 10" id="KW-0413">Isomerase</keyword>
<dbReference type="OMA" id="CAETENT"/>
<dbReference type="PRINTS" id="PR01158">
    <property type="entry name" value="TOPISMRASEII"/>
</dbReference>
<dbReference type="InParanoid" id="K3YZD2"/>
<dbReference type="Pfam" id="PF00521">
    <property type="entry name" value="DNA_topoisoIV"/>
    <property type="match status" value="1"/>
</dbReference>
<dbReference type="SMART" id="SM00434">
    <property type="entry name" value="TOP4c"/>
    <property type="match status" value="1"/>
</dbReference>
<dbReference type="GO" id="GO:0006265">
    <property type="term" value="P:DNA topological change"/>
    <property type="evidence" value="ECO:0007669"/>
    <property type="project" value="UniProtKB-UniRule"/>
</dbReference>
<dbReference type="InterPro" id="IPR001154">
    <property type="entry name" value="TopoII_euk"/>
</dbReference>
<dbReference type="PANTHER" id="PTHR10169">
    <property type="entry name" value="DNA TOPOISOMERASE/GYRASE"/>
    <property type="match status" value="1"/>
</dbReference>
<evidence type="ECO:0000256" key="4">
    <source>
        <dbReference type="ARBA" id="ARBA00012895"/>
    </source>
</evidence>
<dbReference type="InterPro" id="IPR002205">
    <property type="entry name" value="Topo_IIA_dom_A"/>
</dbReference>
<comment type="catalytic activity">
    <reaction evidence="1 10">
        <text>ATP-dependent breakage, passage and rejoining of double-stranded DNA.</text>
        <dbReference type="EC" id="5.6.2.2"/>
    </reaction>
</comment>
<evidence type="ECO:0000256" key="3">
    <source>
        <dbReference type="ARBA" id="ARBA00011080"/>
    </source>
</evidence>
<evidence type="ECO:0000313" key="14">
    <source>
        <dbReference type="Proteomes" id="UP000004995"/>
    </source>
</evidence>
<dbReference type="InterPro" id="IPR013758">
    <property type="entry name" value="Topo_IIA_A/C_ab"/>
</dbReference>
<keyword evidence="6" id="KW-0067">ATP-binding</keyword>
<dbReference type="InterPro" id="IPR013760">
    <property type="entry name" value="Topo_IIA-like_dom_sf"/>
</dbReference>
<evidence type="ECO:0000259" key="12">
    <source>
        <dbReference type="PROSITE" id="PS52040"/>
    </source>
</evidence>
<dbReference type="GO" id="GO:0003918">
    <property type="term" value="F:DNA topoisomerase type II (double strand cut, ATP-hydrolyzing) activity"/>
    <property type="evidence" value="ECO:0007669"/>
    <property type="project" value="UniProtKB-EC"/>
</dbReference>
<dbReference type="InterPro" id="IPR013757">
    <property type="entry name" value="Topo_IIA_A_a_sf"/>
</dbReference>
<dbReference type="STRING" id="4555.K3YZD2"/>
<evidence type="ECO:0000256" key="7">
    <source>
        <dbReference type="ARBA" id="ARBA00023029"/>
    </source>
</evidence>
<dbReference type="InterPro" id="IPR050634">
    <property type="entry name" value="DNA_Topoisomerase_II"/>
</dbReference>
<dbReference type="GO" id="GO:0003677">
    <property type="term" value="F:DNA binding"/>
    <property type="evidence" value="ECO:0007669"/>
    <property type="project" value="UniProtKB-UniRule"/>
</dbReference>
<dbReference type="GO" id="GO:0005524">
    <property type="term" value="F:ATP binding"/>
    <property type="evidence" value="ECO:0007669"/>
    <property type="project" value="UniProtKB-KW"/>
</dbReference>
<evidence type="ECO:0000256" key="9">
    <source>
        <dbReference type="ARBA" id="ARBA00023235"/>
    </source>
</evidence>
<keyword evidence="7 10" id="KW-0799">Topoisomerase</keyword>
<dbReference type="Gene3D" id="1.10.268.10">
    <property type="entry name" value="Topoisomerase, domain 3"/>
    <property type="match status" value="1"/>
</dbReference>
<keyword evidence="5" id="KW-0547">Nucleotide-binding</keyword>
<evidence type="ECO:0000256" key="11">
    <source>
        <dbReference type="SAM" id="Coils"/>
    </source>
</evidence>
<accession>K3YZD2</accession>
<comment type="similarity">
    <text evidence="3">Belongs to the type II topoisomerase family.</text>
</comment>
<protein>
    <recommendedName>
        <fullName evidence="4">DNA topoisomerase (ATP-hydrolyzing)</fullName>
        <ecNumber evidence="4">5.6.2.2</ecNumber>
    </recommendedName>
</protein>
<evidence type="ECO:0000256" key="2">
    <source>
        <dbReference type="ARBA" id="ARBA00001946"/>
    </source>
</evidence>
<dbReference type="PANTHER" id="PTHR10169:SF38">
    <property type="entry name" value="DNA TOPOISOMERASE 2"/>
    <property type="match status" value="1"/>
</dbReference>
<name>K3YZD2_SETIT</name>
<evidence type="ECO:0000256" key="8">
    <source>
        <dbReference type="ARBA" id="ARBA00023125"/>
    </source>
</evidence>
<dbReference type="PROSITE" id="PS52040">
    <property type="entry name" value="TOPO_IIA"/>
    <property type="match status" value="1"/>
</dbReference>
<evidence type="ECO:0000256" key="6">
    <source>
        <dbReference type="ARBA" id="ARBA00022840"/>
    </source>
</evidence>
<dbReference type="eggNOG" id="KOG0355">
    <property type="taxonomic scope" value="Eukaryota"/>
</dbReference>
<reference evidence="13" key="2">
    <citation type="submission" date="2018-08" db="UniProtKB">
        <authorList>
            <consortium name="EnsemblPlants"/>
        </authorList>
    </citation>
    <scope>IDENTIFICATION</scope>
    <source>
        <strain evidence="13">Yugu1</strain>
    </source>
</reference>